<dbReference type="RefSeq" id="WP_190184531.1">
    <property type="nucleotide sequence ID" value="NZ_BMVP01000004.1"/>
</dbReference>
<protein>
    <submittedName>
        <fullName evidence="2">Acetyltransferase</fullName>
    </submittedName>
</protein>
<evidence type="ECO:0000313" key="2">
    <source>
        <dbReference type="EMBL" id="GHB57182.1"/>
    </source>
</evidence>
<dbReference type="PANTHER" id="PTHR43441:SF6">
    <property type="entry name" value="N-ACETYLTRANSFERASE DOMAIN-CONTAINING PROTEIN"/>
    <property type="match status" value="1"/>
</dbReference>
<reference evidence="3" key="1">
    <citation type="journal article" date="2019" name="Int. J. Syst. Evol. Microbiol.">
        <title>The Global Catalogue of Microorganisms (GCM) 10K type strain sequencing project: providing services to taxonomists for standard genome sequencing and annotation.</title>
        <authorList>
            <consortium name="The Broad Institute Genomics Platform"/>
            <consortium name="The Broad Institute Genome Sequencing Center for Infectious Disease"/>
            <person name="Wu L."/>
            <person name="Ma J."/>
        </authorList>
    </citation>
    <scope>NUCLEOTIDE SEQUENCE [LARGE SCALE GENOMIC DNA]</scope>
    <source>
        <strain evidence="3">JCM 4738</strain>
    </source>
</reference>
<dbReference type="SUPFAM" id="SSF109854">
    <property type="entry name" value="DinB/YfiT-like putative metalloenzymes"/>
    <property type="match status" value="1"/>
</dbReference>
<evidence type="ECO:0000259" key="1">
    <source>
        <dbReference type="PROSITE" id="PS51186"/>
    </source>
</evidence>
<proteinExistence type="predicted"/>
<evidence type="ECO:0000313" key="3">
    <source>
        <dbReference type="Proteomes" id="UP000642673"/>
    </source>
</evidence>
<gene>
    <name evidence="2" type="ORF">GCM10010347_29170</name>
</gene>
<comment type="caution">
    <text evidence="2">The sequence shown here is derived from an EMBL/GenBank/DDBJ whole genome shotgun (WGS) entry which is preliminary data.</text>
</comment>
<organism evidence="2 3">
    <name type="scientific">Streptomyces cirratus</name>
    <dbReference type="NCBI Taxonomy" id="68187"/>
    <lineage>
        <taxon>Bacteria</taxon>
        <taxon>Bacillati</taxon>
        <taxon>Actinomycetota</taxon>
        <taxon>Actinomycetes</taxon>
        <taxon>Kitasatosporales</taxon>
        <taxon>Streptomycetaceae</taxon>
        <taxon>Streptomyces</taxon>
    </lineage>
</organism>
<feature type="domain" description="N-acetyltransferase" evidence="1">
    <location>
        <begin position="201"/>
        <end position="355"/>
    </location>
</feature>
<dbReference type="Proteomes" id="UP000642673">
    <property type="component" value="Unassembled WGS sequence"/>
</dbReference>
<dbReference type="InterPro" id="IPR016181">
    <property type="entry name" value="Acyl_CoA_acyltransferase"/>
</dbReference>
<dbReference type="Pfam" id="PF13302">
    <property type="entry name" value="Acetyltransf_3"/>
    <property type="match status" value="1"/>
</dbReference>
<dbReference type="InterPro" id="IPR051908">
    <property type="entry name" value="Ribosomal_N-acetyltransferase"/>
</dbReference>
<dbReference type="EMBL" id="BMVP01000004">
    <property type="protein sequence ID" value="GHB57182.1"/>
    <property type="molecule type" value="Genomic_DNA"/>
</dbReference>
<dbReference type="InterPro" id="IPR000182">
    <property type="entry name" value="GNAT_dom"/>
</dbReference>
<dbReference type="PANTHER" id="PTHR43441">
    <property type="entry name" value="RIBOSOMAL-PROTEIN-SERINE ACETYLTRANSFERASE"/>
    <property type="match status" value="1"/>
</dbReference>
<sequence length="355" mass="36941">MAPFTADDLTRTVTDAVAALREVADRDWSRPAAGLQWSCAETAVHLIADLTAFAAQPAGRVPDSWLPMRAGAAPGTTPGDLTDLIAATGRLLAAAVLAARAEDRAWHPAGAAGADGFAAMGATEVLLHTHDILHGLGATGWTGSGHTSALILDRLFPHAPRAAPADAWGSLLGATGRADLPGLPRRRHWRWYANPVRGEGVVLCEISPSAAADLHTGGPGGFVWAEDGPPEGTRIAAGMLGLAREVGEYHPGWGPYAIVRDTDRRAIGGIGFHGAPDPEGHAEVGYDLLPSARGHGHATEALRALAGWAFEQPGLTALRAVVDVGNAPSHAVVRRAGFERDGSVDGAVRYLLRPR</sequence>
<keyword evidence="3" id="KW-1185">Reference proteome</keyword>
<dbReference type="InterPro" id="IPR034660">
    <property type="entry name" value="DinB/YfiT-like"/>
</dbReference>
<dbReference type="PROSITE" id="PS51186">
    <property type="entry name" value="GNAT"/>
    <property type="match status" value="1"/>
</dbReference>
<name>A0ABQ3EWL3_9ACTN</name>
<accession>A0ABQ3EWL3</accession>
<dbReference type="Gene3D" id="3.40.630.30">
    <property type="match status" value="1"/>
</dbReference>
<dbReference type="SUPFAM" id="SSF55729">
    <property type="entry name" value="Acyl-CoA N-acyltransferases (Nat)"/>
    <property type="match status" value="1"/>
</dbReference>